<dbReference type="PANTHER" id="PTHR30429:SF1">
    <property type="entry name" value="D-METHIONINE-BINDING LIPOPROTEIN METQ-RELATED"/>
    <property type="match status" value="1"/>
</dbReference>
<dbReference type="SUPFAM" id="SSF53850">
    <property type="entry name" value="Periplasmic binding protein-like II"/>
    <property type="match status" value="1"/>
</dbReference>
<keyword evidence="4" id="KW-0472">Membrane</keyword>
<evidence type="ECO:0000313" key="9">
    <source>
        <dbReference type="Proteomes" id="UP000054740"/>
    </source>
</evidence>
<evidence type="ECO:0000256" key="3">
    <source>
        <dbReference type="ARBA" id="ARBA00022729"/>
    </source>
</evidence>
<dbReference type="PANTHER" id="PTHR30429">
    <property type="entry name" value="D-METHIONINE-BINDING LIPOPROTEIN METQ"/>
    <property type="match status" value="1"/>
</dbReference>
<gene>
    <name evidence="8" type="ORF">AWB70_02233</name>
</gene>
<evidence type="ECO:0000256" key="5">
    <source>
        <dbReference type="ARBA" id="ARBA00023139"/>
    </source>
</evidence>
<sequence>MKTTTPLTSALLSILLAWCVACVQPVQAAGQTVRVGIMSGEDEDVWHTVAANAANQGITVNITTFADYTQPNEALAQHDLDANSSQHKLLRASQHAHAFLHLGSPLGRITFAGDALVVHTPKGR</sequence>
<name>A0A158GN47_CABCO</name>
<evidence type="ECO:0000313" key="8">
    <source>
        <dbReference type="EMBL" id="SAL33548.1"/>
    </source>
</evidence>
<comment type="similarity">
    <text evidence="2">Belongs to the NlpA lipoprotein family.</text>
</comment>
<proteinExistence type="inferred from homology"/>
<feature type="chain" id="PRO_5011114488" evidence="7">
    <location>
        <begin position="29"/>
        <end position="124"/>
    </location>
</feature>
<organism evidence="8 9">
    <name type="scientific">Caballeronia cordobensis</name>
    <name type="common">Burkholderia cordobensis</name>
    <dbReference type="NCBI Taxonomy" id="1353886"/>
    <lineage>
        <taxon>Bacteria</taxon>
        <taxon>Pseudomonadati</taxon>
        <taxon>Pseudomonadota</taxon>
        <taxon>Betaproteobacteria</taxon>
        <taxon>Burkholderiales</taxon>
        <taxon>Burkholderiaceae</taxon>
        <taxon>Caballeronia</taxon>
    </lineage>
</organism>
<evidence type="ECO:0000256" key="1">
    <source>
        <dbReference type="ARBA" id="ARBA00004635"/>
    </source>
</evidence>
<dbReference type="InterPro" id="IPR004872">
    <property type="entry name" value="Lipoprotein_NlpA"/>
</dbReference>
<reference evidence="9" key="1">
    <citation type="submission" date="2016-01" db="EMBL/GenBank/DDBJ databases">
        <authorList>
            <person name="Peeters C."/>
        </authorList>
    </citation>
    <scope>NUCLEOTIDE SEQUENCE [LARGE SCALE GENOMIC DNA]</scope>
</reference>
<keyword evidence="3 7" id="KW-0732">Signal</keyword>
<protein>
    <submittedName>
        <fullName evidence="8">D-methionine-binding lipoprotein metQ</fullName>
    </submittedName>
</protein>
<dbReference type="AlphaFoldDB" id="A0A158GN47"/>
<keyword evidence="9" id="KW-1185">Reference proteome</keyword>
<dbReference type="EMBL" id="FCNY02000005">
    <property type="protein sequence ID" value="SAL33548.1"/>
    <property type="molecule type" value="Genomic_DNA"/>
</dbReference>
<dbReference type="Proteomes" id="UP000054740">
    <property type="component" value="Unassembled WGS sequence"/>
</dbReference>
<accession>A0A158GN47</accession>
<dbReference type="Pfam" id="PF03180">
    <property type="entry name" value="Lipoprotein_9"/>
    <property type="match status" value="1"/>
</dbReference>
<dbReference type="Gene3D" id="3.40.190.10">
    <property type="entry name" value="Periplasmic binding protein-like II"/>
    <property type="match status" value="1"/>
</dbReference>
<evidence type="ECO:0000256" key="2">
    <source>
        <dbReference type="ARBA" id="ARBA00008973"/>
    </source>
</evidence>
<keyword evidence="6 8" id="KW-0449">Lipoprotein</keyword>
<feature type="signal peptide" evidence="7">
    <location>
        <begin position="1"/>
        <end position="28"/>
    </location>
</feature>
<evidence type="ECO:0000256" key="6">
    <source>
        <dbReference type="ARBA" id="ARBA00023288"/>
    </source>
</evidence>
<dbReference type="GO" id="GO:0016020">
    <property type="term" value="C:membrane"/>
    <property type="evidence" value="ECO:0007669"/>
    <property type="project" value="UniProtKB-SubCell"/>
</dbReference>
<evidence type="ECO:0000256" key="4">
    <source>
        <dbReference type="ARBA" id="ARBA00023136"/>
    </source>
</evidence>
<evidence type="ECO:0000256" key="7">
    <source>
        <dbReference type="SAM" id="SignalP"/>
    </source>
</evidence>
<keyword evidence="5" id="KW-0564">Palmitate</keyword>
<comment type="subcellular location">
    <subcellularLocation>
        <location evidence="1">Membrane</location>
        <topology evidence="1">Lipid-anchor</topology>
    </subcellularLocation>
</comment>